<evidence type="ECO:0000256" key="13">
    <source>
        <dbReference type="SAM" id="Phobius"/>
    </source>
</evidence>
<dbReference type="GO" id="GO:0005044">
    <property type="term" value="F:scavenger receptor activity"/>
    <property type="evidence" value="ECO:0007669"/>
    <property type="project" value="TreeGrafter"/>
</dbReference>
<protein>
    <recommendedName>
        <fullName evidence="11">Scavenger receptor class B member 1</fullName>
    </recommendedName>
    <alternativeName>
        <fullName evidence="12">SR-BI</fullName>
    </alternativeName>
</protein>
<evidence type="ECO:0000256" key="2">
    <source>
        <dbReference type="ARBA" id="ARBA00004651"/>
    </source>
</evidence>
<dbReference type="Pfam" id="PF01130">
    <property type="entry name" value="CD36"/>
    <property type="match status" value="1"/>
</dbReference>
<reference evidence="14" key="2">
    <citation type="submission" date="2015-06" db="UniProtKB">
        <authorList>
            <consortium name="EnsemblMetazoa"/>
        </authorList>
    </citation>
    <scope>IDENTIFICATION</scope>
</reference>
<keyword evidence="8" id="KW-1015">Disulfide bond</keyword>
<keyword evidence="10" id="KW-0325">Glycoprotein</keyword>
<keyword evidence="9" id="KW-0675">Receptor</keyword>
<evidence type="ECO:0000256" key="11">
    <source>
        <dbReference type="ARBA" id="ARBA00040821"/>
    </source>
</evidence>
<name>T1KFA4_TETUR</name>
<dbReference type="GO" id="GO:0005737">
    <property type="term" value="C:cytoplasm"/>
    <property type="evidence" value="ECO:0007669"/>
    <property type="project" value="TreeGrafter"/>
</dbReference>
<feature type="transmembrane region" description="Helical" evidence="13">
    <location>
        <begin position="449"/>
        <end position="473"/>
    </location>
</feature>
<keyword evidence="6 13" id="KW-1133">Transmembrane helix</keyword>
<feature type="transmembrane region" description="Helical" evidence="13">
    <location>
        <begin position="12"/>
        <end position="35"/>
    </location>
</feature>
<keyword evidence="5 13" id="KW-0812">Transmembrane</keyword>
<evidence type="ECO:0000256" key="1">
    <source>
        <dbReference type="ARBA" id="ARBA00004189"/>
    </source>
</evidence>
<comment type="similarity">
    <text evidence="3">Belongs to the CD36 family.</text>
</comment>
<dbReference type="InterPro" id="IPR002159">
    <property type="entry name" value="CD36_fam"/>
</dbReference>
<dbReference type="HOGENOM" id="CLU_019853_4_0_1"/>
<dbReference type="EnsemblMetazoa" id="tetur10g02420.1">
    <property type="protein sequence ID" value="tetur10g02420.1"/>
    <property type="gene ID" value="tetur10g02420"/>
</dbReference>
<dbReference type="OrthoDB" id="514335at2759"/>
<dbReference type="PANTHER" id="PTHR11923:SF110">
    <property type="entry name" value="SCAVENGER RECEPTOR CLASS B MEMBER 1"/>
    <property type="match status" value="1"/>
</dbReference>
<dbReference type="Proteomes" id="UP000015104">
    <property type="component" value="Unassembled WGS sequence"/>
</dbReference>
<accession>T1KFA4</accession>
<evidence type="ECO:0000256" key="9">
    <source>
        <dbReference type="ARBA" id="ARBA00023170"/>
    </source>
</evidence>
<proteinExistence type="inferred from homology"/>
<evidence type="ECO:0000256" key="6">
    <source>
        <dbReference type="ARBA" id="ARBA00022989"/>
    </source>
</evidence>
<evidence type="ECO:0000256" key="10">
    <source>
        <dbReference type="ARBA" id="ARBA00023180"/>
    </source>
</evidence>
<evidence type="ECO:0000256" key="12">
    <source>
        <dbReference type="ARBA" id="ARBA00042244"/>
    </source>
</evidence>
<dbReference type="GO" id="GO:0005901">
    <property type="term" value="C:caveola"/>
    <property type="evidence" value="ECO:0007669"/>
    <property type="project" value="UniProtKB-SubCell"/>
</dbReference>
<evidence type="ECO:0000256" key="7">
    <source>
        <dbReference type="ARBA" id="ARBA00023136"/>
    </source>
</evidence>
<dbReference type="AlphaFoldDB" id="T1KFA4"/>
<dbReference type="EMBL" id="CAEY01000034">
    <property type="status" value="NOT_ANNOTATED_CDS"/>
    <property type="molecule type" value="Genomic_DNA"/>
</dbReference>
<evidence type="ECO:0000313" key="14">
    <source>
        <dbReference type="EnsemblMetazoa" id="tetur10g02420.1"/>
    </source>
</evidence>
<comment type="subcellular location">
    <subcellularLocation>
        <location evidence="2">Cell membrane</location>
        <topology evidence="2">Multi-pass membrane protein</topology>
    </subcellularLocation>
    <subcellularLocation>
        <location evidence="1">Membrane</location>
        <location evidence="1">Caveola</location>
        <topology evidence="1">Multi-pass membrane protein</topology>
    </subcellularLocation>
</comment>
<dbReference type="PRINTS" id="PR01609">
    <property type="entry name" value="CD36FAMILY"/>
</dbReference>
<evidence type="ECO:0000313" key="15">
    <source>
        <dbReference type="Proteomes" id="UP000015104"/>
    </source>
</evidence>
<evidence type="ECO:0000256" key="4">
    <source>
        <dbReference type="ARBA" id="ARBA00022475"/>
    </source>
</evidence>
<dbReference type="OMA" id="ICTHGSP"/>
<gene>
    <name evidence="14" type="primary">107363502</name>
</gene>
<keyword evidence="15" id="KW-1185">Reference proteome</keyword>
<dbReference type="PANTHER" id="PTHR11923">
    <property type="entry name" value="SCAVENGER RECEPTOR CLASS B TYPE-1 SR-B1"/>
    <property type="match status" value="1"/>
</dbReference>
<keyword evidence="4" id="KW-1003">Cell membrane</keyword>
<evidence type="ECO:0000256" key="5">
    <source>
        <dbReference type="ARBA" id="ARBA00022692"/>
    </source>
</evidence>
<evidence type="ECO:0000256" key="3">
    <source>
        <dbReference type="ARBA" id="ARBA00010532"/>
    </source>
</evidence>
<evidence type="ECO:0000256" key="8">
    <source>
        <dbReference type="ARBA" id="ARBA00023157"/>
    </source>
</evidence>
<dbReference type="KEGG" id="tut:107363502"/>
<sequence>MTYSKRNCIISGLIGGGLILSLSAILTYLLSPYLIKYIVSQRLILSSPSSDVYSGWKLAPIPIYVKFYFFNVTNPSAIVAGTSEPILQELGPYTFLEVREKINVTWNHEDGLVSYQQLARYYPIPEMSVGSLNDSIFHLNVPLASMLSRAKRKDDDLVYGFIEQVAVGNGDDLFLKHTVGEILFNGYHDDLLDFIEGAGLSPVSVSPFSFFGNRNNTNTDGHFTIYSGEKGTLDKFGLIHSWNNERKLDIWNDAKCNSLESTWPGDLRPPYASNDLEEIKLFAPDLCRSLSLSYLTRKSTKGVETIRYWASPSLFDYSLQKNKCYCLDSSCPPNGIFNTSICTHGSPASISFPHYLFADPVYTDNIQGLHPDPEKHIFYMDLEPNLGIPVETKARIQVNMMLEKDDKVDFTENLTASVNLPIFWRETSATIGDDLLSQLILLQKHVPNIIIIATFAQVAIAVALLVATLICIIKMNTINELVSRSSRPSKPFRHTRPSKKEYKTVMTTSFQN</sequence>
<reference evidence="15" key="1">
    <citation type="submission" date="2011-08" db="EMBL/GenBank/DDBJ databases">
        <authorList>
            <person name="Rombauts S."/>
        </authorList>
    </citation>
    <scope>NUCLEOTIDE SEQUENCE</scope>
    <source>
        <strain evidence="15">London</strain>
    </source>
</reference>
<organism evidence="14 15">
    <name type="scientific">Tetranychus urticae</name>
    <name type="common">Two-spotted spider mite</name>
    <dbReference type="NCBI Taxonomy" id="32264"/>
    <lineage>
        <taxon>Eukaryota</taxon>
        <taxon>Metazoa</taxon>
        <taxon>Ecdysozoa</taxon>
        <taxon>Arthropoda</taxon>
        <taxon>Chelicerata</taxon>
        <taxon>Arachnida</taxon>
        <taxon>Acari</taxon>
        <taxon>Acariformes</taxon>
        <taxon>Trombidiformes</taxon>
        <taxon>Prostigmata</taxon>
        <taxon>Eleutherengona</taxon>
        <taxon>Raphignathae</taxon>
        <taxon>Tetranychoidea</taxon>
        <taxon>Tetranychidae</taxon>
        <taxon>Tetranychus</taxon>
    </lineage>
</organism>
<dbReference type="eggNOG" id="KOG3776">
    <property type="taxonomic scope" value="Eukaryota"/>
</dbReference>
<keyword evidence="7 13" id="KW-0472">Membrane</keyword>